<evidence type="ECO:0000256" key="1">
    <source>
        <dbReference type="ARBA" id="ARBA00004141"/>
    </source>
</evidence>
<dbReference type="InterPro" id="IPR027359">
    <property type="entry name" value="Volt_channel_dom_sf"/>
</dbReference>
<dbReference type="GO" id="GO:0005249">
    <property type="term" value="F:voltage-gated potassium channel activity"/>
    <property type="evidence" value="ECO:0007669"/>
    <property type="project" value="InterPro"/>
</dbReference>
<evidence type="ECO:0000256" key="3">
    <source>
        <dbReference type="ARBA" id="ARBA00022692"/>
    </source>
</evidence>
<keyword evidence="6 8" id="KW-0472">Membrane</keyword>
<dbReference type="Gene3D" id="1.10.287.70">
    <property type="match status" value="1"/>
</dbReference>
<dbReference type="InterPro" id="IPR028325">
    <property type="entry name" value="VG_K_chnl"/>
</dbReference>
<dbReference type="SUPFAM" id="SSF81324">
    <property type="entry name" value="Voltage-gated potassium channels"/>
    <property type="match status" value="1"/>
</dbReference>
<evidence type="ECO:0000313" key="11">
    <source>
        <dbReference type="Proteomes" id="UP000001572"/>
    </source>
</evidence>
<feature type="transmembrane region" description="Helical" evidence="8">
    <location>
        <begin position="164"/>
        <end position="183"/>
    </location>
</feature>
<keyword evidence="4 8" id="KW-1133">Transmembrane helix</keyword>
<dbReference type="GO" id="GO:0001508">
    <property type="term" value="P:action potential"/>
    <property type="evidence" value="ECO:0007669"/>
    <property type="project" value="TreeGrafter"/>
</dbReference>
<feature type="transmembrane region" description="Helical" evidence="8">
    <location>
        <begin position="20"/>
        <end position="39"/>
    </location>
</feature>
<evidence type="ECO:0000256" key="7">
    <source>
        <dbReference type="ARBA" id="ARBA00023303"/>
    </source>
</evidence>
<feature type="transmembrane region" description="Helical" evidence="8">
    <location>
        <begin position="135"/>
        <end position="157"/>
    </location>
</feature>
<dbReference type="eggNOG" id="COG0569">
    <property type="taxonomic scope" value="Bacteria"/>
</dbReference>
<dbReference type="STRING" id="293826.Amet_0913"/>
<dbReference type="Pfam" id="PF07885">
    <property type="entry name" value="Ion_trans_2"/>
    <property type="match status" value="1"/>
</dbReference>
<feature type="domain" description="Potassium channel" evidence="9">
    <location>
        <begin position="142"/>
        <end position="213"/>
    </location>
</feature>
<dbReference type="GO" id="GO:0008076">
    <property type="term" value="C:voltage-gated potassium channel complex"/>
    <property type="evidence" value="ECO:0007669"/>
    <property type="project" value="InterPro"/>
</dbReference>
<evidence type="ECO:0000256" key="8">
    <source>
        <dbReference type="SAM" id="Phobius"/>
    </source>
</evidence>
<evidence type="ECO:0000313" key="10">
    <source>
        <dbReference type="EMBL" id="ABR47134.1"/>
    </source>
</evidence>
<protein>
    <submittedName>
        <fullName evidence="10">Ion transport 2 domain protein</fullName>
    </submittedName>
</protein>
<keyword evidence="5" id="KW-0406">Ion transport</keyword>
<evidence type="ECO:0000259" key="9">
    <source>
        <dbReference type="Pfam" id="PF07885"/>
    </source>
</evidence>
<keyword evidence="3 8" id="KW-0812">Transmembrane</keyword>
<evidence type="ECO:0000256" key="5">
    <source>
        <dbReference type="ARBA" id="ARBA00023065"/>
    </source>
</evidence>
<evidence type="ECO:0000256" key="4">
    <source>
        <dbReference type="ARBA" id="ARBA00022989"/>
    </source>
</evidence>
<dbReference type="EMBL" id="CP000724">
    <property type="protein sequence ID" value="ABR47134.1"/>
    <property type="molecule type" value="Genomic_DNA"/>
</dbReference>
<proteinExistence type="predicted"/>
<organism evidence="10 11">
    <name type="scientific">Alkaliphilus metalliredigens (strain QYMF)</name>
    <dbReference type="NCBI Taxonomy" id="293826"/>
    <lineage>
        <taxon>Bacteria</taxon>
        <taxon>Bacillati</taxon>
        <taxon>Bacillota</taxon>
        <taxon>Clostridia</taxon>
        <taxon>Peptostreptococcales</taxon>
        <taxon>Natronincolaceae</taxon>
        <taxon>Alkaliphilus</taxon>
    </lineage>
</organism>
<dbReference type="PANTHER" id="PTHR11537:SF254">
    <property type="entry name" value="POTASSIUM VOLTAGE-GATED CHANNEL PROTEIN SHAB"/>
    <property type="match status" value="1"/>
</dbReference>
<dbReference type="Proteomes" id="UP000001572">
    <property type="component" value="Chromosome"/>
</dbReference>
<dbReference type="InterPro" id="IPR013099">
    <property type="entry name" value="K_chnl_dom"/>
</dbReference>
<feature type="transmembrane region" description="Helical" evidence="8">
    <location>
        <begin position="189"/>
        <end position="215"/>
    </location>
</feature>
<gene>
    <name evidence="10" type="ordered locus">Amet_0913</name>
</gene>
<keyword evidence="11" id="KW-1185">Reference proteome</keyword>
<dbReference type="Gene3D" id="1.20.120.350">
    <property type="entry name" value="Voltage-gated potassium channels. Chain C"/>
    <property type="match status" value="1"/>
</dbReference>
<sequence>MEVRFKENKKLYKIYEYSMVSLALIVVSILIFELMFNLSESASRVLYLLDNAILGVFIVDYILRLIVSTNKKVFIKKNVLDLIAIMPFSSIFRAFRLARLVRLARLSKFNRLIRASVWLGRFKDKLLVFVKTNGLIYMIVVTMLMILVGATGIYLLGEMSFVDGIWWAFVTATTVGYGDISPVSLGGRVLAGVLMLVGIGFIGMLTGTIATYFLAGDKRVQKTYKDEMLDLVKDKLNNFEELTSDDIDDIHFVLKGLKNKS</sequence>
<reference evidence="11" key="1">
    <citation type="journal article" date="2016" name="Genome Announc.">
        <title>Complete genome sequence of Alkaliphilus metalliredigens strain QYMF, an alkaliphilic and metal-reducing bacterium isolated from borax-contaminated leachate ponds.</title>
        <authorList>
            <person name="Hwang C."/>
            <person name="Copeland A."/>
            <person name="Lucas S."/>
            <person name="Lapidus A."/>
            <person name="Barry K."/>
            <person name="Detter J.C."/>
            <person name="Glavina Del Rio T."/>
            <person name="Hammon N."/>
            <person name="Israni S."/>
            <person name="Dalin E."/>
            <person name="Tice H."/>
            <person name="Pitluck S."/>
            <person name="Chertkov O."/>
            <person name="Brettin T."/>
            <person name="Bruce D."/>
            <person name="Han C."/>
            <person name="Schmutz J."/>
            <person name="Larimer F."/>
            <person name="Land M.L."/>
            <person name="Hauser L."/>
            <person name="Kyrpides N."/>
            <person name="Mikhailova N."/>
            <person name="Ye Q."/>
            <person name="Zhou J."/>
            <person name="Richardson P."/>
            <person name="Fields M.W."/>
        </authorList>
    </citation>
    <scope>NUCLEOTIDE SEQUENCE [LARGE SCALE GENOMIC DNA]</scope>
    <source>
        <strain evidence="11">QYMF</strain>
    </source>
</reference>
<dbReference type="HOGENOM" id="CLU_011722_6_2_9"/>
<comment type="subcellular location">
    <subcellularLocation>
        <location evidence="1">Membrane</location>
        <topology evidence="1">Multi-pass membrane protein</topology>
    </subcellularLocation>
</comment>
<keyword evidence="7" id="KW-0407">Ion channel</keyword>
<feature type="transmembrane region" description="Helical" evidence="8">
    <location>
        <begin position="45"/>
        <end position="67"/>
    </location>
</feature>
<evidence type="ECO:0000256" key="2">
    <source>
        <dbReference type="ARBA" id="ARBA00022448"/>
    </source>
</evidence>
<accession>A6TLR6</accession>
<dbReference type="PANTHER" id="PTHR11537">
    <property type="entry name" value="VOLTAGE-GATED POTASSIUM CHANNEL"/>
    <property type="match status" value="1"/>
</dbReference>
<evidence type="ECO:0000256" key="6">
    <source>
        <dbReference type="ARBA" id="ARBA00023136"/>
    </source>
</evidence>
<keyword evidence="2" id="KW-0813">Transport</keyword>
<dbReference type="PRINTS" id="PR00169">
    <property type="entry name" value="KCHANNEL"/>
</dbReference>
<dbReference type="KEGG" id="amt:Amet_0913"/>
<name>A6TLR6_ALKMQ</name>
<dbReference type="AlphaFoldDB" id="A6TLR6"/>